<comment type="caution">
    <text evidence="5">The sequence shown here is derived from an EMBL/GenBank/DDBJ whole genome shotgun (WGS) entry which is preliminary data.</text>
</comment>
<evidence type="ECO:0000256" key="1">
    <source>
        <dbReference type="ARBA" id="ARBA00022553"/>
    </source>
</evidence>
<evidence type="ECO:0000313" key="6">
    <source>
        <dbReference type="Proteomes" id="UP000230843"/>
    </source>
</evidence>
<proteinExistence type="predicted"/>
<dbReference type="InterPro" id="IPR011006">
    <property type="entry name" value="CheY-like_superfamily"/>
</dbReference>
<dbReference type="InterPro" id="IPR001789">
    <property type="entry name" value="Sig_transdc_resp-reg_receiver"/>
</dbReference>
<accession>A0A2M7Z6U0</accession>
<dbReference type="AlphaFoldDB" id="A0A2M7Z6U0"/>
<dbReference type="SUPFAM" id="SSF52172">
    <property type="entry name" value="CheY-like"/>
    <property type="match status" value="1"/>
</dbReference>
<dbReference type="PROSITE" id="PS50110">
    <property type="entry name" value="RESPONSE_REGULATORY"/>
    <property type="match status" value="1"/>
</dbReference>
<feature type="domain" description="Response regulatory" evidence="4">
    <location>
        <begin position="18"/>
        <end position="134"/>
    </location>
</feature>
<comment type="caution">
    <text evidence="3">Lacks conserved residue(s) required for the propagation of feature annotation.</text>
</comment>
<evidence type="ECO:0000313" key="5">
    <source>
        <dbReference type="EMBL" id="PJA89858.1"/>
    </source>
</evidence>
<dbReference type="GO" id="GO:0000160">
    <property type="term" value="P:phosphorelay signal transduction system"/>
    <property type="evidence" value="ECO:0007669"/>
    <property type="project" value="UniProtKB-KW"/>
</dbReference>
<name>A0A2M7Z6U0_9BACT</name>
<dbReference type="Proteomes" id="UP000230843">
    <property type="component" value="Unassembled WGS sequence"/>
</dbReference>
<dbReference type="PANTHER" id="PTHR44591">
    <property type="entry name" value="STRESS RESPONSE REGULATOR PROTEIN 1"/>
    <property type="match status" value="1"/>
</dbReference>
<protein>
    <submittedName>
        <fullName evidence="5">Response regulator</fullName>
    </submittedName>
</protein>
<dbReference type="PANTHER" id="PTHR44591:SF14">
    <property type="entry name" value="PROTEIN PILG"/>
    <property type="match status" value="1"/>
</dbReference>
<keyword evidence="2" id="KW-0902">Two-component regulatory system</keyword>
<gene>
    <name evidence="5" type="ORF">CO137_01995</name>
</gene>
<dbReference type="Gene3D" id="3.40.50.2300">
    <property type="match status" value="1"/>
</dbReference>
<dbReference type="SMART" id="SM00448">
    <property type="entry name" value="REC"/>
    <property type="match status" value="1"/>
</dbReference>
<dbReference type="Pfam" id="PF00072">
    <property type="entry name" value="Response_reg"/>
    <property type="match status" value="1"/>
</dbReference>
<evidence type="ECO:0000256" key="2">
    <source>
        <dbReference type="ARBA" id="ARBA00023012"/>
    </source>
</evidence>
<dbReference type="InterPro" id="IPR050595">
    <property type="entry name" value="Bact_response_regulator"/>
</dbReference>
<sequence>MEKTKEKIQNMKNEKQTLVLLAEEDSHLADIYTKFLKKEGIKVVVERNGEMVAEVTKKRKPDLVILEAILPNIDGFSVLEKLKTNKSTKSIPVILFTSVGQKEDVERALDLGAEEYLLKAHTKPVDLVRKIKNILKI</sequence>
<evidence type="ECO:0000259" key="4">
    <source>
        <dbReference type="PROSITE" id="PS50110"/>
    </source>
</evidence>
<reference evidence="6" key="1">
    <citation type="submission" date="2017-09" db="EMBL/GenBank/DDBJ databases">
        <title>Depth-based differentiation of microbial function through sediment-hosted aquifers and enrichment of novel symbionts in the deep terrestrial subsurface.</title>
        <authorList>
            <person name="Probst A.J."/>
            <person name="Ladd B."/>
            <person name="Jarett J.K."/>
            <person name="Geller-Mcgrath D.E."/>
            <person name="Sieber C.M.K."/>
            <person name="Emerson J.B."/>
            <person name="Anantharaman K."/>
            <person name="Thomas B.C."/>
            <person name="Malmstrom R."/>
            <person name="Stieglmeier M."/>
            <person name="Klingl A."/>
            <person name="Woyke T."/>
            <person name="Ryan C.M."/>
            <person name="Banfield J.F."/>
        </authorList>
    </citation>
    <scope>NUCLEOTIDE SEQUENCE [LARGE SCALE GENOMIC DNA]</scope>
</reference>
<keyword evidence="1" id="KW-0597">Phosphoprotein</keyword>
<dbReference type="EMBL" id="PFVJ01000042">
    <property type="protein sequence ID" value="PJA89858.1"/>
    <property type="molecule type" value="Genomic_DNA"/>
</dbReference>
<organism evidence="5 6">
    <name type="scientific">Candidatus Magasanikbacteria bacterium CG_4_9_14_3_um_filter_32_9</name>
    <dbReference type="NCBI Taxonomy" id="1974644"/>
    <lineage>
        <taxon>Bacteria</taxon>
        <taxon>Candidatus Magasanikiibacteriota</taxon>
    </lineage>
</organism>
<evidence type="ECO:0000256" key="3">
    <source>
        <dbReference type="PROSITE-ProRule" id="PRU00169"/>
    </source>
</evidence>